<reference evidence="8" key="1">
    <citation type="journal article" date="2016" name="Nat. Genet.">
        <title>The genome sequences of Arachis duranensis and Arachis ipaensis, the diploid ancestors of cultivated peanut.</title>
        <authorList>
            <person name="Bertioli D.J."/>
            <person name="Cannon S.B."/>
            <person name="Froenicke L."/>
            <person name="Huang G."/>
            <person name="Farmer A.D."/>
            <person name="Cannon E.K."/>
            <person name="Liu X."/>
            <person name="Gao D."/>
            <person name="Clevenger J."/>
            <person name="Dash S."/>
            <person name="Ren L."/>
            <person name="Moretzsohn M.C."/>
            <person name="Shirasawa K."/>
            <person name="Huang W."/>
            <person name="Vidigal B."/>
            <person name="Abernathy B."/>
            <person name="Chu Y."/>
            <person name="Niederhuth C.E."/>
            <person name="Umale P."/>
            <person name="Araujo A.C."/>
            <person name="Kozik A."/>
            <person name="Kim K.D."/>
            <person name="Burow M.D."/>
            <person name="Varshney R.K."/>
            <person name="Wang X."/>
            <person name="Zhang X."/>
            <person name="Barkley N."/>
            <person name="Guimaraes P.M."/>
            <person name="Isobe S."/>
            <person name="Guo B."/>
            <person name="Liao B."/>
            <person name="Stalker H.T."/>
            <person name="Schmitz R.J."/>
            <person name="Scheffler B.E."/>
            <person name="Leal-Bertioli S.C."/>
            <person name="Xun X."/>
            <person name="Jackson S.A."/>
            <person name="Michelmore R."/>
            <person name="Ozias-Akins P."/>
        </authorList>
    </citation>
    <scope>NUCLEOTIDE SEQUENCE [LARGE SCALE GENOMIC DNA]</scope>
    <source>
        <strain evidence="8">cv. V14167</strain>
    </source>
</reference>
<dbReference type="GO" id="GO:0012505">
    <property type="term" value="C:endomembrane system"/>
    <property type="evidence" value="ECO:0007669"/>
    <property type="project" value="UniProtKB-SubCell"/>
</dbReference>
<evidence type="ECO:0000256" key="1">
    <source>
        <dbReference type="ARBA" id="ARBA00004308"/>
    </source>
</evidence>
<organism evidence="8 9">
    <name type="scientific">Arachis duranensis</name>
    <name type="common">Wild peanut</name>
    <dbReference type="NCBI Taxonomy" id="130453"/>
    <lineage>
        <taxon>Eukaryota</taxon>
        <taxon>Viridiplantae</taxon>
        <taxon>Streptophyta</taxon>
        <taxon>Embryophyta</taxon>
        <taxon>Tracheophyta</taxon>
        <taxon>Spermatophyta</taxon>
        <taxon>Magnoliopsida</taxon>
        <taxon>eudicotyledons</taxon>
        <taxon>Gunneridae</taxon>
        <taxon>Pentapetalae</taxon>
        <taxon>rosids</taxon>
        <taxon>fabids</taxon>
        <taxon>Fabales</taxon>
        <taxon>Fabaceae</taxon>
        <taxon>Papilionoideae</taxon>
        <taxon>50 kb inversion clade</taxon>
        <taxon>dalbergioids sensu lato</taxon>
        <taxon>Dalbergieae</taxon>
        <taxon>Pterocarpus clade</taxon>
        <taxon>Arachis</taxon>
    </lineage>
</organism>
<dbReference type="Pfam" id="PF03552">
    <property type="entry name" value="Cellulose_synt"/>
    <property type="match status" value="1"/>
</dbReference>
<keyword evidence="5" id="KW-1133">Transmembrane helix</keyword>
<dbReference type="GO" id="GO:0016020">
    <property type="term" value="C:membrane"/>
    <property type="evidence" value="ECO:0007669"/>
    <property type="project" value="InterPro"/>
</dbReference>
<accession>A0A9C6TCV6</accession>
<dbReference type="Proteomes" id="UP000515211">
    <property type="component" value="Chromosome 3"/>
</dbReference>
<gene>
    <name evidence="9" type="primary">LOC127745497</name>
</gene>
<keyword evidence="8" id="KW-1185">Reference proteome</keyword>
<protein>
    <submittedName>
        <fullName evidence="9">Cellulose synthase A catalytic subunit 8 [UDP-forming]-like</fullName>
    </submittedName>
</protein>
<dbReference type="AlphaFoldDB" id="A0A9C6TCV6"/>
<comment type="subcellular location">
    <subcellularLocation>
        <location evidence="1">Endomembrane system</location>
    </subcellularLocation>
</comment>
<evidence type="ECO:0000256" key="6">
    <source>
        <dbReference type="ARBA" id="ARBA00023136"/>
    </source>
</evidence>
<keyword evidence="7" id="KW-0961">Cell wall biogenesis/degradation</keyword>
<evidence type="ECO:0000256" key="5">
    <source>
        <dbReference type="ARBA" id="ARBA00022989"/>
    </source>
</evidence>
<dbReference type="RefSeq" id="XP_052114225.1">
    <property type="nucleotide sequence ID" value="XM_052258265.1"/>
</dbReference>
<reference evidence="9" key="2">
    <citation type="submission" date="2025-08" db="UniProtKB">
        <authorList>
            <consortium name="RefSeq"/>
        </authorList>
    </citation>
    <scope>IDENTIFICATION</scope>
    <source>
        <tissue evidence="9">Whole plant</tissue>
    </source>
</reference>
<evidence type="ECO:0000313" key="8">
    <source>
        <dbReference type="Proteomes" id="UP000515211"/>
    </source>
</evidence>
<dbReference type="GO" id="GO:0016760">
    <property type="term" value="F:cellulose synthase (UDP-forming) activity"/>
    <property type="evidence" value="ECO:0007669"/>
    <property type="project" value="InterPro"/>
</dbReference>
<dbReference type="GO" id="GO:0030244">
    <property type="term" value="P:cellulose biosynthetic process"/>
    <property type="evidence" value="ECO:0007669"/>
    <property type="project" value="InterPro"/>
</dbReference>
<dbReference type="PANTHER" id="PTHR13301">
    <property type="entry name" value="X-BOX TRANSCRIPTION FACTOR-RELATED"/>
    <property type="match status" value="1"/>
</dbReference>
<dbReference type="GO" id="GO:0071555">
    <property type="term" value="P:cell wall organization"/>
    <property type="evidence" value="ECO:0007669"/>
    <property type="project" value="UniProtKB-KW"/>
</dbReference>
<keyword evidence="2" id="KW-0328">Glycosyltransferase</keyword>
<keyword evidence="3" id="KW-0808">Transferase</keyword>
<evidence type="ECO:0000313" key="9">
    <source>
        <dbReference type="RefSeq" id="XP_052114225.1"/>
    </source>
</evidence>
<dbReference type="KEGG" id="adu:127745497"/>
<evidence type="ECO:0000256" key="2">
    <source>
        <dbReference type="ARBA" id="ARBA00022676"/>
    </source>
</evidence>
<dbReference type="InterPro" id="IPR005150">
    <property type="entry name" value="Cellulose_synth"/>
</dbReference>
<evidence type="ECO:0000256" key="3">
    <source>
        <dbReference type="ARBA" id="ARBA00022679"/>
    </source>
</evidence>
<evidence type="ECO:0000256" key="4">
    <source>
        <dbReference type="ARBA" id="ARBA00022692"/>
    </source>
</evidence>
<evidence type="ECO:0000256" key="7">
    <source>
        <dbReference type="ARBA" id="ARBA00023316"/>
    </source>
</evidence>
<keyword evidence="6" id="KW-0472">Membrane</keyword>
<sequence>MLGDEGSTKKFLIVTITVTVTGHGEHRESALEQRRRFQALAMAPSFHTRCLYMRRDCEVEVAAVVGVAAGGEAGSMGTELEPQQQFDTSNKLIKSLKQHNFTPDLVNGGKALPNEETLLLASCNYETNTKWGQEIGLLYGTVCEDVHTGFMLNCNGRNSVFCDPAKPQFLRNSTTNLNEFLIQGTRWGSGLLDIG</sequence>
<dbReference type="GeneID" id="127745497"/>
<name>A0A9C6TCV6_ARADU</name>
<proteinExistence type="predicted"/>
<keyword evidence="4" id="KW-0812">Transmembrane</keyword>